<name>A0A3P6BVK5_BRAOL</name>
<evidence type="ECO:0000313" key="1">
    <source>
        <dbReference type="EMBL" id="VDD09913.1"/>
    </source>
</evidence>
<gene>
    <name evidence="1" type="ORF">BOLC4T25364H</name>
</gene>
<dbReference type="EMBL" id="LR031873">
    <property type="protein sequence ID" value="VDD09913.1"/>
    <property type="molecule type" value="Genomic_DNA"/>
</dbReference>
<accession>A0A3P6BVK5</accession>
<protein>
    <submittedName>
        <fullName evidence="1">Uncharacterized protein</fullName>
    </submittedName>
</protein>
<dbReference type="AlphaFoldDB" id="A0A3P6BVK5"/>
<reference evidence="1" key="1">
    <citation type="submission" date="2018-11" db="EMBL/GenBank/DDBJ databases">
        <authorList>
            <consortium name="Genoscope - CEA"/>
            <person name="William W."/>
        </authorList>
    </citation>
    <scope>NUCLEOTIDE SEQUENCE</scope>
</reference>
<proteinExistence type="predicted"/>
<sequence length="38" mass="4444">MESEARGRSLVFSFYGGIYLFQSDSNPLRIWNKAKVYL</sequence>
<organism evidence="1">
    <name type="scientific">Brassica oleracea</name>
    <name type="common">Wild cabbage</name>
    <dbReference type="NCBI Taxonomy" id="3712"/>
    <lineage>
        <taxon>Eukaryota</taxon>
        <taxon>Viridiplantae</taxon>
        <taxon>Streptophyta</taxon>
        <taxon>Embryophyta</taxon>
        <taxon>Tracheophyta</taxon>
        <taxon>Spermatophyta</taxon>
        <taxon>Magnoliopsida</taxon>
        <taxon>eudicotyledons</taxon>
        <taxon>Gunneridae</taxon>
        <taxon>Pentapetalae</taxon>
        <taxon>rosids</taxon>
        <taxon>malvids</taxon>
        <taxon>Brassicales</taxon>
        <taxon>Brassicaceae</taxon>
        <taxon>Brassiceae</taxon>
        <taxon>Brassica</taxon>
    </lineage>
</organism>